<feature type="domain" description="Yip1" evidence="9">
    <location>
        <begin position="507"/>
        <end position="676"/>
    </location>
</feature>
<dbReference type="SUPFAM" id="SSF101898">
    <property type="entry name" value="NHL repeat"/>
    <property type="match status" value="1"/>
</dbReference>
<evidence type="ECO:0000256" key="4">
    <source>
        <dbReference type="ARBA" id="ARBA00022989"/>
    </source>
</evidence>
<keyword evidence="2 7" id="KW-0812">Transmembrane</keyword>
<evidence type="ECO:0000256" key="5">
    <source>
        <dbReference type="ARBA" id="ARBA00023136"/>
    </source>
</evidence>
<reference evidence="11" key="1">
    <citation type="journal article" date="2019" name="Int. J. Syst. Evol. Microbiol.">
        <title>The Global Catalogue of Microorganisms (GCM) 10K type strain sequencing project: providing services to taxonomists for standard genome sequencing and annotation.</title>
        <authorList>
            <consortium name="The Broad Institute Genomics Platform"/>
            <consortium name="The Broad Institute Genome Sequencing Center for Infectious Disease"/>
            <person name="Wu L."/>
            <person name="Ma J."/>
        </authorList>
    </citation>
    <scope>NUCLEOTIDE SEQUENCE [LARGE SCALE GENOMIC DNA]</scope>
    <source>
        <strain evidence="11">CGMCC 1.15420</strain>
    </source>
</reference>
<keyword evidence="4 7" id="KW-1133">Transmembrane helix</keyword>
<accession>A0ABQ1W8T4</accession>
<dbReference type="Proteomes" id="UP000608420">
    <property type="component" value="Unassembled WGS sequence"/>
</dbReference>
<evidence type="ECO:0000259" key="9">
    <source>
        <dbReference type="Pfam" id="PF04893"/>
    </source>
</evidence>
<dbReference type="InterPro" id="IPR006977">
    <property type="entry name" value="Yip1_dom"/>
</dbReference>
<keyword evidence="5 7" id="KW-0472">Membrane</keyword>
<dbReference type="Pfam" id="PF04893">
    <property type="entry name" value="Yip1"/>
    <property type="match status" value="1"/>
</dbReference>
<feature type="transmembrane region" description="Helical" evidence="7">
    <location>
        <begin position="567"/>
        <end position="584"/>
    </location>
</feature>
<dbReference type="InterPro" id="IPR011990">
    <property type="entry name" value="TPR-like_helical_dom_sf"/>
</dbReference>
<feature type="repeat" description="NHL" evidence="6">
    <location>
        <begin position="108"/>
        <end position="147"/>
    </location>
</feature>
<name>A0ABQ1W8T4_9BACL</name>
<evidence type="ECO:0000313" key="11">
    <source>
        <dbReference type="Proteomes" id="UP000608420"/>
    </source>
</evidence>
<dbReference type="PANTHER" id="PTHR24104:SF25">
    <property type="entry name" value="PROTEIN LIN-41"/>
    <property type="match status" value="1"/>
</dbReference>
<evidence type="ECO:0000256" key="1">
    <source>
        <dbReference type="ARBA" id="ARBA00004141"/>
    </source>
</evidence>
<dbReference type="SUPFAM" id="SSF48452">
    <property type="entry name" value="TPR-like"/>
    <property type="match status" value="1"/>
</dbReference>
<feature type="signal peptide" evidence="8">
    <location>
        <begin position="1"/>
        <end position="26"/>
    </location>
</feature>
<sequence>MTWIRRMTSVLVLISLFLGLAPEADALPDYGYNYSYWGDAEPAPYPYLAERHIYGTDLGIGELNTPQDVFVADDHHIYIADTGNNRIVVLDEQGKLIRIIKDFPPGDGVEAPMPDHFNKPYGLYVDPNRNLYVADTQNQRIVKLDEQGQLLQIIEAPESSVLPEGFQFFPNKIYVDLANRIYVVAQGAYEGIMEFDTSGSFKGYVGTNKVRFSPADLLWKRLSTKEQSEQMELFLPVEFSNLDVDERGFIYAVSAEINSKAPIKRFNPSGEDILRREGYFSPMGDVSVIHVEASEGEAADLQNAGSSRFIDVVSDVSGMYSGLDSARNRIFTYDRDGNLLYQFGGVGTRSDNFQKPVAMAMQGERMVVLDQEMNRLTIFAPTRYGELIRSAVKAHYDGRADEAATAWEEVLQLNANFDIAYIGIGKALMKKDQNHLAMEYFKHGNNRKYYSEAFKRYRKEFLWDHFGTMMTGLLTAAALAIAARVLWVRRRAKAFYVDRGVISTPFHTIFRPFNGFWEMKYEQKGRIKIAVMILMLLMLVMILKQQYTGFIVNFNKPSELNSLSELSYVALPFLLFCIANWSLTTLMDGEGKFRDIVMATGYSLLPLVIVYIPQILFSNIMTREEATFYYLMETIAVIWFLWLLFVGMMTVHQYSIYKTILTLFLTVIVMLFIVFLGILCFSLLQQMIAFAQSIFIEIRARL</sequence>
<dbReference type="PANTHER" id="PTHR24104">
    <property type="entry name" value="E3 UBIQUITIN-PROTEIN LIGASE NHLRC1-RELATED"/>
    <property type="match status" value="1"/>
</dbReference>
<proteinExistence type="predicted"/>
<evidence type="ECO:0000256" key="8">
    <source>
        <dbReference type="SAM" id="SignalP"/>
    </source>
</evidence>
<dbReference type="CDD" id="cd05819">
    <property type="entry name" value="NHL"/>
    <property type="match status" value="1"/>
</dbReference>
<feature type="transmembrane region" description="Helical" evidence="7">
    <location>
        <begin position="466"/>
        <end position="487"/>
    </location>
</feature>
<gene>
    <name evidence="10" type="ORF">GCM10010913_45850</name>
</gene>
<evidence type="ECO:0000256" key="7">
    <source>
        <dbReference type="SAM" id="Phobius"/>
    </source>
</evidence>
<feature type="chain" id="PRO_5045473357" description="Yip1 domain-containing protein" evidence="8">
    <location>
        <begin position="27"/>
        <end position="702"/>
    </location>
</feature>
<feature type="transmembrane region" description="Helical" evidence="7">
    <location>
        <begin position="596"/>
        <end position="616"/>
    </location>
</feature>
<evidence type="ECO:0000313" key="10">
    <source>
        <dbReference type="EMBL" id="GGG18514.1"/>
    </source>
</evidence>
<comment type="subcellular location">
    <subcellularLocation>
        <location evidence="1">Membrane</location>
        <topology evidence="1">Multi-pass membrane protein</topology>
    </subcellularLocation>
</comment>
<keyword evidence="8" id="KW-0732">Signal</keyword>
<dbReference type="RefSeq" id="WP_229717220.1">
    <property type="nucleotide sequence ID" value="NZ_BMIW01000052.1"/>
</dbReference>
<feature type="transmembrane region" description="Helical" evidence="7">
    <location>
        <begin position="529"/>
        <end position="547"/>
    </location>
</feature>
<dbReference type="InterPro" id="IPR001258">
    <property type="entry name" value="NHL_repeat"/>
</dbReference>
<dbReference type="PROSITE" id="PS51125">
    <property type="entry name" value="NHL"/>
    <property type="match status" value="2"/>
</dbReference>
<keyword evidence="3" id="KW-0677">Repeat</keyword>
<protein>
    <recommendedName>
        <fullName evidence="9">Yip1 domain-containing protein</fullName>
    </recommendedName>
</protein>
<feature type="transmembrane region" description="Helical" evidence="7">
    <location>
        <begin position="660"/>
        <end position="684"/>
    </location>
</feature>
<keyword evidence="11" id="KW-1185">Reference proteome</keyword>
<feature type="repeat" description="NHL" evidence="6">
    <location>
        <begin position="61"/>
        <end position="93"/>
    </location>
</feature>
<feature type="transmembrane region" description="Helical" evidence="7">
    <location>
        <begin position="628"/>
        <end position="648"/>
    </location>
</feature>
<dbReference type="Pfam" id="PF01436">
    <property type="entry name" value="NHL"/>
    <property type="match status" value="2"/>
</dbReference>
<comment type="caution">
    <text evidence="10">The sequence shown here is derived from an EMBL/GenBank/DDBJ whole genome shotgun (WGS) entry which is preliminary data.</text>
</comment>
<evidence type="ECO:0000256" key="3">
    <source>
        <dbReference type="ARBA" id="ARBA00022737"/>
    </source>
</evidence>
<dbReference type="InterPro" id="IPR050952">
    <property type="entry name" value="TRIM-NHL_E3_ligases"/>
</dbReference>
<dbReference type="EMBL" id="BMIW01000052">
    <property type="protein sequence ID" value="GGG18514.1"/>
    <property type="molecule type" value="Genomic_DNA"/>
</dbReference>
<evidence type="ECO:0000256" key="6">
    <source>
        <dbReference type="PROSITE-ProRule" id="PRU00504"/>
    </source>
</evidence>
<dbReference type="Gene3D" id="2.120.10.30">
    <property type="entry name" value="TolB, C-terminal domain"/>
    <property type="match status" value="3"/>
</dbReference>
<dbReference type="InterPro" id="IPR011042">
    <property type="entry name" value="6-blade_b-propeller_TolB-like"/>
</dbReference>
<organism evidence="10 11">
    <name type="scientific">Paenibacillus aceti</name>
    <dbReference type="NCBI Taxonomy" id="1820010"/>
    <lineage>
        <taxon>Bacteria</taxon>
        <taxon>Bacillati</taxon>
        <taxon>Bacillota</taxon>
        <taxon>Bacilli</taxon>
        <taxon>Bacillales</taxon>
        <taxon>Paenibacillaceae</taxon>
        <taxon>Paenibacillus</taxon>
    </lineage>
</organism>
<evidence type="ECO:0000256" key="2">
    <source>
        <dbReference type="ARBA" id="ARBA00022692"/>
    </source>
</evidence>